<dbReference type="InterPro" id="IPR011081">
    <property type="entry name" value="Big_4"/>
</dbReference>
<evidence type="ECO:0000259" key="3">
    <source>
        <dbReference type="Pfam" id="PF07532"/>
    </source>
</evidence>
<feature type="domain" description="Bacterial Ig-like" evidence="3">
    <location>
        <begin position="401"/>
        <end position="458"/>
    </location>
</feature>
<reference evidence="5" key="1">
    <citation type="submission" date="2017-04" db="EMBL/GenBank/DDBJ databases">
        <authorList>
            <person name="Song Y."/>
            <person name="Cho B.-K."/>
        </authorList>
    </citation>
    <scope>NUCLEOTIDE SEQUENCE [LARGE SCALE GENOMIC DNA]</scope>
    <source>
        <strain evidence="5">SL1</strain>
    </source>
</reference>
<organism evidence="4 5">
    <name type="scientific">Clostridium drakei</name>
    <dbReference type="NCBI Taxonomy" id="332101"/>
    <lineage>
        <taxon>Bacteria</taxon>
        <taxon>Bacillati</taxon>
        <taxon>Bacillota</taxon>
        <taxon>Clostridia</taxon>
        <taxon>Eubacteriales</taxon>
        <taxon>Clostridiaceae</taxon>
        <taxon>Clostridium</taxon>
    </lineage>
</organism>
<dbReference type="AlphaFoldDB" id="A0A2U8DM97"/>
<dbReference type="OrthoDB" id="1927963at2"/>
<dbReference type="PANTHER" id="PTHR30032">
    <property type="entry name" value="N-ACETYLMURAMOYL-L-ALANINE AMIDASE-RELATED"/>
    <property type="match status" value="1"/>
</dbReference>
<accession>A0A2U8DM97</accession>
<dbReference type="Pfam" id="PF07532">
    <property type="entry name" value="Big_4"/>
    <property type="match status" value="3"/>
</dbReference>
<dbReference type="InterPro" id="IPR051922">
    <property type="entry name" value="Bact_Sporulation_Assoc"/>
</dbReference>
<feature type="signal peptide" evidence="2">
    <location>
        <begin position="1"/>
        <end position="26"/>
    </location>
</feature>
<name>A0A2U8DM97_9CLOT</name>
<dbReference type="KEGG" id="cdrk:B9W14_04100"/>
<dbReference type="Proteomes" id="UP000244910">
    <property type="component" value="Chromosome"/>
</dbReference>
<dbReference type="Pfam" id="PF04122">
    <property type="entry name" value="CW_binding_2"/>
    <property type="match status" value="3"/>
</dbReference>
<dbReference type="RefSeq" id="WP_032076667.1">
    <property type="nucleotide sequence ID" value="NZ_CP020953.1"/>
</dbReference>
<sequence>MKSKKLTFIVAVVAASLCFSALKVKAETITTRYNGADRYETAAKVCQDGWKSSQNVVIVNGENFPDALAAAPLAKKNDAPILLTSKDILNPYTSVEINRLGVKNAFIIGGKGVISQAVEDSLKSRGIKITRLGGANRFDTAIQIAGKVSKSNEVVLINSDDFRDGMSISAIAAAKGMPVIPVDTYSMPASVSKYLQGYKKADQIYVIGGQDKISDSVISGLPNIKRIGGGDIYSSNIGVVDAFLGELNIDTVYISSAKDFPDSLGASALASKTTSPIIFVDSPMSYATQNFLKSHIINDIKVLGGPGAVSYESEQIAKNLPSAVANIDNPTDTIIQNEKYTPRPTMIVTASDGSKKEVNVDWNLTKINTSKPGIYTFTGTIRGTDKTVLATLRVKPIPYKIDDLVKTASSRQFFNVPSTIEAQMTDGTKIQVPITWDYGSQSGNKPGVYVFYGTVDNYSKKVKLTLTVSDNGTSSKTIKTINNIKITVAKKSDFTLPATLTAIMTDNSTQSVSVTWGSETKYATGVYTYEGTVNGYSKKVGLMLIVTGEGGKDPKDPNYPDNPDNPTDDIKDLGELAAIIQGSDYPTTVMDPTTKKPVKVTWTKSVNVDSTFIGTSENDLVDDCRISKVTLEGTIGNNTKVKAKIGIIPRIQAITTAKAWETNKTNRQLQVVIPIPNTGVYDMSQATEQLRAVLINPIDGKFIIRRVRVNLWNPAYLTLSDGTSQKYKATANINNYINSNGTNTIDVTLQVDRTSN</sequence>
<feature type="region of interest" description="Disordered" evidence="1">
    <location>
        <begin position="549"/>
        <end position="568"/>
    </location>
</feature>
<proteinExistence type="predicted"/>
<evidence type="ECO:0000313" key="4">
    <source>
        <dbReference type="EMBL" id="AWI03698.1"/>
    </source>
</evidence>
<protein>
    <submittedName>
        <fullName evidence="4">Cell surface protein</fullName>
    </submittedName>
</protein>
<dbReference type="EMBL" id="CP020953">
    <property type="protein sequence ID" value="AWI03698.1"/>
    <property type="molecule type" value="Genomic_DNA"/>
</dbReference>
<dbReference type="Gene3D" id="3.40.50.12090">
    <property type="match status" value="2"/>
</dbReference>
<dbReference type="PANTHER" id="PTHR30032:SF8">
    <property type="entry name" value="GERMINATION-SPECIFIC N-ACETYLMURAMOYL-L-ALANINE AMIDASE"/>
    <property type="match status" value="1"/>
</dbReference>
<gene>
    <name evidence="4" type="ORF">B9W14_04100</name>
</gene>
<feature type="domain" description="Bacterial Ig-like" evidence="3">
    <location>
        <begin position="481"/>
        <end position="536"/>
    </location>
</feature>
<keyword evidence="2" id="KW-0732">Signal</keyword>
<evidence type="ECO:0000313" key="5">
    <source>
        <dbReference type="Proteomes" id="UP000244910"/>
    </source>
</evidence>
<feature type="chain" id="PRO_5016111761" evidence="2">
    <location>
        <begin position="27"/>
        <end position="756"/>
    </location>
</feature>
<keyword evidence="5" id="KW-1185">Reference proteome</keyword>
<evidence type="ECO:0000256" key="2">
    <source>
        <dbReference type="SAM" id="SignalP"/>
    </source>
</evidence>
<feature type="domain" description="Bacterial Ig-like" evidence="3">
    <location>
        <begin position="327"/>
        <end position="383"/>
    </location>
</feature>
<dbReference type="InterPro" id="IPR007253">
    <property type="entry name" value="Cell_wall-bd_2"/>
</dbReference>
<evidence type="ECO:0000256" key="1">
    <source>
        <dbReference type="SAM" id="MobiDB-lite"/>
    </source>
</evidence>